<proteinExistence type="inferred from homology"/>
<keyword evidence="2" id="KW-0479">Metal-binding</keyword>
<evidence type="ECO:0000313" key="6">
    <source>
        <dbReference type="Proteomes" id="UP000199149"/>
    </source>
</evidence>
<dbReference type="GO" id="GO:0004419">
    <property type="term" value="F:hydroxymethylglutaryl-CoA lyase activity"/>
    <property type="evidence" value="ECO:0007669"/>
    <property type="project" value="TreeGrafter"/>
</dbReference>
<dbReference type="STRING" id="684065.SAMN05421738_101294"/>
<dbReference type="Gene3D" id="3.20.20.70">
    <property type="entry name" value="Aldolase class I"/>
    <property type="match status" value="1"/>
</dbReference>
<dbReference type="PROSITE" id="PS50991">
    <property type="entry name" value="PYR_CT"/>
    <property type="match status" value="1"/>
</dbReference>
<dbReference type="PANTHER" id="PTHR42738:SF7">
    <property type="entry name" value="HYDROXYMETHYLGLUTARYL-COA LYASE"/>
    <property type="match status" value="1"/>
</dbReference>
<evidence type="ECO:0000256" key="3">
    <source>
        <dbReference type="ARBA" id="ARBA00023239"/>
    </source>
</evidence>
<dbReference type="InterPro" id="IPR013785">
    <property type="entry name" value="Aldolase_TIM"/>
</dbReference>
<feature type="domain" description="Pyruvate carboxyltransferase" evidence="4">
    <location>
        <begin position="5"/>
        <end position="275"/>
    </location>
</feature>
<organism evidence="5 6">
    <name type="scientific">Algoriella xinjiangensis</name>
    <dbReference type="NCBI Taxonomy" id="684065"/>
    <lineage>
        <taxon>Bacteria</taxon>
        <taxon>Pseudomonadati</taxon>
        <taxon>Bacteroidota</taxon>
        <taxon>Flavobacteriia</taxon>
        <taxon>Flavobacteriales</taxon>
        <taxon>Weeksellaceae</taxon>
        <taxon>Algoriella</taxon>
    </lineage>
</organism>
<keyword evidence="6" id="KW-1185">Reference proteome</keyword>
<evidence type="ECO:0000259" key="4">
    <source>
        <dbReference type="PROSITE" id="PS50991"/>
    </source>
</evidence>
<dbReference type="EMBL" id="FOUZ01000001">
    <property type="protein sequence ID" value="SFM66169.1"/>
    <property type="molecule type" value="Genomic_DNA"/>
</dbReference>
<gene>
    <name evidence="5" type="ORF">SAMN05421738_101294</name>
</gene>
<comment type="similarity">
    <text evidence="1">Belongs to the HMG-CoA lyase family.</text>
</comment>
<dbReference type="GO" id="GO:0006552">
    <property type="term" value="P:L-leucine catabolic process"/>
    <property type="evidence" value="ECO:0007669"/>
    <property type="project" value="TreeGrafter"/>
</dbReference>
<dbReference type="GO" id="GO:0046951">
    <property type="term" value="P:ketone body biosynthetic process"/>
    <property type="evidence" value="ECO:0007669"/>
    <property type="project" value="TreeGrafter"/>
</dbReference>
<dbReference type="AlphaFoldDB" id="A0A1I4SP32"/>
<evidence type="ECO:0000256" key="1">
    <source>
        <dbReference type="ARBA" id="ARBA00009405"/>
    </source>
</evidence>
<dbReference type="SUPFAM" id="SSF51569">
    <property type="entry name" value="Aldolase"/>
    <property type="match status" value="1"/>
</dbReference>
<dbReference type="InterPro" id="IPR000891">
    <property type="entry name" value="PYR_CT"/>
</dbReference>
<dbReference type="GO" id="GO:0046872">
    <property type="term" value="F:metal ion binding"/>
    <property type="evidence" value="ECO:0007669"/>
    <property type="project" value="UniProtKB-KW"/>
</dbReference>
<dbReference type="OrthoDB" id="9784013at2"/>
<reference evidence="6" key="1">
    <citation type="submission" date="2016-10" db="EMBL/GenBank/DDBJ databases">
        <authorList>
            <person name="Varghese N."/>
            <person name="Submissions S."/>
        </authorList>
    </citation>
    <scope>NUCLEOTIDE SEQUENCE [LARGE SCALE GENOMIC DNA]</scope>
    <source>
        <strain evidence="6">XJ109</strain>
    </source>
</reference>
<accession>A0A1I4SP32</accession>
<dbReference type="InterPro" id="IPR043594">
    <property type="entry name" value="HMGL"/>
</dbReference>
<dbReference type="PANTHER" id="PTHR42738">
    <property type="entry name" value="HYDROXYMETHYLGLUTARYL-COA LYASE"/>
    <property type="match status" value="1"/>
</dbReference>
<sequence>MSEVTFKIIECPRDAMQGRKDFIPTDAKIDYLNRLLTVGFEAIDCGSFVSPKAIPQMADTQEVLDNIDKSTSKSKLSVVVANRSGAIKATEHEKVDIVGFPFSISENFQQYNTNKSREEAFELVKEINQITNDSGKHMLIYLSMAFGNPYGEEWNEEIVKEWSQRFADIGITSINLSDTIGVADEKTIVDLFQNLIPHYPEIEFGAHFHTVYSDWHTKVKAAYDNGCRRFDGAIKGLGGCPMAKSEMVGNMPTEKLISFANEHKEKHGLNLFDFESAWNVSLRTFGLI</sequence>
<protein>
    <submittedName>
        <fullName evidence="5">Hydroxymethylglutaryl-CoA lyase</fullName>
    </submittedName>
</protein>
<name>A0A1I4SP32_9FLAO</name>
<keyword evidence="3 5" id="KW-0456">Lyase</keyword>
<dbReference type="Pfam" id="PF00682">
    <property type="entry name" value="HMGL-like"/>
    <property type="match status" value="1"/>
</dbReference>
<dbReference type="RefSeq" id="WP_092905822.1">
    <property type="nucleotide sequence ID" value="NZ_FOUZ01000001.1"/>
</dbReference>
<evidence type="ECO:0000256" key="2">
    <source>
        <dbReference type="ARBA" id="ARBA00022723"/>
    </source>
</evidence>
<evidence type="ECO:0000313" key="5">
    <source>
        <dbReference type="EMBL" id="SFM66169.1"/>
    </source>
</evidence>
<dbReference type="Proteomes" id="UP000199149">
    <property type="component" value="Unassembled WGS sequence"/>
</dbReference>